<feature type="domain" description="UBC core" evidence="5">
    <location>
        <begin position="10"/>
        <end position="177"/>
    </location>
</feature>
<dbReference type="InterPro" id="IPR043129">
    <property type="entry name" value="ATPase_NBD"/>
</dbReference>
<dbReference type="GO" id="GO:0140662">
    <property type="term" value="F:ATP-dependent protein folding chaperone"/>
    <property type="evidence" value="ECO:0007669"/>
    <property type="project" value="InterPro"/>
</dbReference>
<dbReference type="EMBL" id="CAJPWZ010001072">
    <property type="protein sequence ID" value="CAG2207279.1"/>
    <property type="molecule type" value="Genomic_DNA"/>
</dbReference>
<feature type="compositionally biased region" description="Polar residues" evidence="4">
    <location>
        <begin position="332"/>
        <end position="345"/>
    </location>
</feature>
<dbReference type="Pfam" id="PF00179">
    <property type="entry name" value="UQ_con"/>
    <property type="match status" value="1"/>
</dbReference>
<feature type="compositionally biased region" description="Basic and acidic residues" evidence="4">
    <location>
        <begin position="211"/>
        <end position="222"/>
    </location>
</feature>
<feature type="compositionally biased region" description="Low complexity" evidence="4">
    <location>
        <begin position="346"/>
        <end position="380"/>
    </location>
</feature>
<feature type="compositionally biased region" description="Basic and acidic residues" evidence="4">
    <location>
        <begin position="416"/>
        <end position="427"/>
    </location>
</feature>
<dbReference type="Gene3D" id="3.10.110.10">
    <property type="entry name" value="Ubiquitin Conjugating Enzyme"/>
    <property type="match status" value="1"/>
</dbReference>
<keyword evidence="3" id="KW-0067">ATP-binding</keyword>
<protein>
    <recommendedName>
        <fullName evidence="5">UBC core domain-containing protein</fullName>
    </recommendedName>
</protein>
<evidence type="ECO:0000256" key="2">
    <source>
        <dbReference type="ARBA" id="ARBA00022741"/>
    </source>
</evidence>
<sequence length="1012" mass="113057">MKAMYSMRSPAVKRLMKEAQELREPTELYFTQPLEDNLFEWHFTIRGPENSDFDGGLYHGRIILPPDYPMKPPNVILLTPNGRFETNKKICLSISGHHPESWQPSWSIRTALLAIIGFMPTHGSSTGPTHIMHIVRTALLAIIGFMPTHGSGAIGSLDYPPEERKKLAKRTLDWKCENCGNIAAILKPVTEASKAANEEAKELASQINFRGEKSASDNKPAEEVALSSTASAPVTTATSSTASTPITTPPNTPVYPAFPNMPAQFPFPAFPFPQQFPHMANTPQQQQQQQGSNFVPRFPFPPTFLPSMFAQMRMSAGNPFIAANQTSGFRSPFLNNSAAPNSVSGSQTPNNSNLNNTPNTQSVPSSSTGASITSSIPPSGMENDQIESLTASSLETDRGEQDVAPPVTESITTDGLRQRNIDSHPERPQQGPSHVQYAELEPEPEHSVSVLSTILIVILLIARRGLSKSRMSSSKLFVVAIDFGTTYSGYAFSTISEKEQVLTYNWSKGLSQAPKTQTSILFTPRRDFHSFGYEAEEEYARLSQLKENRDWYFFKRFKLTLYKNENLNEKTKIPDCTGKQMQAIEVFSAGIRYLKNHLFTHFNERIPMRDADIHWVLTIPAIWDEAAKKFMRICAEKAGIPGNQLTLALEPESAALYCQLGTHRSGLSPLKPDDKFILLDCGGGTVDITVHEVRLDNSLKEIHRASGGPWGGIKVDDAFQEYLLDLFGFERIASLPKHEVIELERSFELLKKNVNTESKNYHMQLPLILRQSAEPGTLVAGKLRLNSKIVQCFFEKPAANICRHIHDVLLSLREHEIDTILLVGGFAESKVLQEKVQSKFPTIKVLQPNEPGSAVIKGAVEFGHCPEKIRFRMSPYTYGVDTVAPFRHGKDPFSKHWEFDGEAYCLDKFHIHVKKNQSVETGTEISNKNYHPMTKEQTSMNFKIVTSDALSPIYIDDPGNRIIGSFEVRIPNAFSSSERSVNVKMIFRGTELDVEAQDAHTQQKYKTSFKFE</sequence>
<gene>
    <name evidence="6" type="ORF">MEDL_21460</name>
</gene>
<evidence type="ECO:0000256" key="3">
    <source>
        <dbReference type="ARBA" id="ARBA00022840"/>
    </source>
</evidence>
<evidence type="ECO:0000313" key="7">
    <source>
        <dbReference type="Proteomes" id="UP000683360"/>
    </source>
</evidence>
<comment type="caution">
    <text evidence="6">The sequence shown here is derived from an EMBL/GenBank/DDBJ whole genome shotgun (WGS) entry which is preliminary data.</text>
</comment>
<dbReference type="Pfam" id="PF00012">
    <property type="entry name" value="HSP70"/>
    <property type="match status" value="1"/>
</dbReference>
<comment type="similarity">
    <text evidence="1">Belongs to the heat shock protein 70 family.</text>
</comment>
<dbReference type="OrthoDB" id="2963168at2759"/>
<reference evidence="6" key="1">
    <citation type="submission" date="2021-03" db="EMBL/GenBank/DDBJ databases">
        <authorList>
            <person name="Bekaert M."/>
        </authorList>
    </citation>
    <scope>NUCLEOTIDE SEQUENCE</scope>
</reference>
<keyword evidence="7" id="KW-1185">Reference proteome</keyword>
<dbReference type="InterPro" id="IPR013126">
    <property type="entry name" value="Hsp_70_fam"/>
</dbReference>
<dbReference type="AlphaFoldDB" id="A0A8S3RD55"/>
<feature type="region of interest" description="Disordered" evidence="4">
    <location>
        <begin position="211"/>
        <end position="298"/>
    </location>
</feature>
<evidence type="ECO:0000313" key="6">
    <source>
        <dbReference type="EMBL" id="CAG2207279.1"/>
    </source>
</evidence>
<dbReference type="PRINTS" id="PR00301">
    <property type="entry name" value="HEATSHOCK70"/>
</dbReference>
<dbReference type="Gene3D" id="3.30.420.40">
    <property type="match status" value="2"/>
</dbReference>
<dbReference type="PANTHER" id="PTHR14187:SF5">
    <property type="entry name" value="HEAT SHOCK 70 KDA PROTEIN 12A"/>
    <property type="match status" value="1"/>
</dbReference>
<dbReference type="InterPro" id="IPR000608">
    <property type="entry name" value="UBC"/>
</dbReference>
<evidence type="ECO:0000256" key="4">
    <source>
        <dbReference type="SAM" id="MobiDB-lite"/>
    </source>
</evidence>
<dbReference type="FunFam" id="3.10.110.10:FF:000086">
    <property type="entry name" value="Ubiquitin-conjugating enzyme E2 J1"/>
    <property type="match status" value="1"/>
</dbReference>
<dbReference type="CDD" id="cd23799">
    <property type="entry name" value="UBCc_UBE2J"/>
    <property type="match status" value="1"/>
</dbReference>
<dbReference type="Proteomes" id="UP000683360">
    <property type="component" value="Unassembled WGS sequence"/>
</dbReference>
<keyword evidence="2" id="KW-0547">Nucleotide-binding</keyword>
<evidence type="ECO:0000259" key="5">
    <source>
        <dbReference type="PROSITE" id="PS50127"/>
    </source>
</evidence>
<dbReference type="PANTHER" id="PTHR14187">
    <property type="entry name" value="ALPHA KINASE/ELONGATION FACTOR 2 KINASE"/>
    <property type="match status" value="1"/>
</dbReference>
<organism evidence="6 7">
    <name type="scientific">Mytilus edulis</name>
    <name type="common">Blue mussel</name>
    <dbReference type="NCBI Taxonomy" id="6550"/>
    <lineage>
        <taxon>Eukaryota</taxon>
        <taxon>Metazoa</taxon>
        <taxon>Spiralia</taxon>
        <taxon>Lophotrochozoa</taxon>
        <taxon>Mollusca</taxon>
        <taxon>Bivalvia</taxon>
        <taxon>Autobranchia</taxon>
        <taxon>Pteriomorphia</taxon>
        <taxon>Mytilida</taxon>
        <taxon>Mytiloidea</taxon>
        <taxon>Mytilidae</taxon>
        <taxon>Mytilinae</taxon>
        <taxon>Mytilus</taxon>
    </lineage>
</organism>
<dbReference type="InterPro" id="IPR016135">
    <property type="entry name" value="UBQ-conjugating_enzyme/RWD"/>
</dbReference>
<dbReference type="SMART" id="SM00212">
    <property type="entry name" value="UBCc"/>
    <property type="match status" value="1"/>
</dbReference>
<dbReference type="GO" id="GO:0005524">
    <property type="term" value="F:ATP binding"/>
    <property type="evidence" value="ECO:0007669"/>
    <property type="project" value="UniProtKB-KW"/>
</dbReference>
<feature type="compositionally biased region" description="Low complexity" evidence="4">
    <location>
        <begin position="257"/>
        <end position="277"/>
    </location>
</feature>
<dbReference type="SUPFAM" id="SSF54495">
    <property type="entry name" value="UBC-like"/>
    <property type="match status" value="1"/>
</dbReference>
<proteinExistence type="inferred from homology"/>
<accession>A0A8S3RD55</accession>
<feature type="compositionally biased region" description="Low complexity" evidence="4">
    <location>
        <begin position="225"/>
        <end position="246"/>
    </location>
</feature>
<evidence type="ECO:0000256" key="1">
    <source>
        <dbReference type="ARBA" id="ARBA00007381"/>
    </source>
</evidence>
<feature type="region of interest" description="Disordered" evidence="4">
    <location>
        <begin position="332"/>
        <end position="443"/>
    </location>
</feature>
<name>A0A8S3RD55_MYTED</name>
<dbReference type="SUPFAM" id="SSF53067">
    <property type="entry name" value="Actin-like ATPase domain"/>
    <property type="match status" value="2"/>
</dbReference>
<dbReference type="CDD" id="cd10229">
    <property type="entry name" value="ASKHA_NBD_HSP70_HSPA12"/>
    <property type="match status" value="1"/>
</dbReference>
<dbReference type="PROSITE" id="PS50127">
    <property type="entry name" value="UBC_2"/>
    <property type="match status" value="1"/>
</dbReference>